<sequence length="116" mass="12860">MAAIAPPVPGSQEEDEMLRGLEGLLGLMDQVKKVKLDMDLGSNEGPSETEEMQEQRKIMRKSAIRKLLVTGNYADPSDILDGSRIEEDTPQQESSEDSGTVKGKELLAWRTTPMER</sequence>
<reference evidence="1" key="1">
    <citation type="submission" date="2023-04" db="EMBL/GenBank/DDBJ databases">
        <title>Draft Genome sequencing of Naganishia species isolated from polar environments using Oxford Nanopore Technology.</title>
        <authorList>
            <person name="Leo P."/>
            <person name="Venkateswaran K."/>
        </authorList>
    </citation>
    <scope>NUCLEOTIDE SEQUENCE</scope>
    <source>
        <strain evidence="1">DBVPG 5303</strain>
    </source>
</reference>
<evidence type="ECO:0000313" key="1">
    <source>
        <dbReference type="EMBL" id="KAJ9126690.1"/>
    </source>
</evidence>
<comment type="caution">
    <text evidence="1">The sequence shown here is derived from an EMBL/GenBank/DDBJ whole genome shotgun (WGS) entry which is preliminary data.</text>
</comment>
<dbReference type="Proteomes" id="UP001234202">
    <property type="component" value="Unassembled WGS sequence"/>
</dbReference>
<keyword evidence="2" id="KW-1185">Reference proteome</keyword>
<accession>A0ACC2XTK3</accession>
<name>A0ACC2XTK3_9TREE</name>
<protein>
    <submittedName>
        <fullName evidence="1">Uncharacterized protein</fullName>
    </submittedName>
</protein>
<evidence type="ECO:0000313" key="2">
    <source>
        <dbReference type="Proteomes" id="UP001234202"/>
    </source>
</evidence>
<proteinExistence type="predicted"/>
<organism evidence="1 2">
    <name type="scientific">Naganishia onofrii</name>
    <dbReference type="NCBI Taxonomy" id="1851511"/>
    <lineage>
        <taxon>Eukaryota</taxon>
        <taxon>Fungi</taxon>
        <taxon>Dikarya</taxon>
        <taxon>Basidiomycota</taxon>
        <taxon>Agaricomycotina</taxon>
        <taxon>Tremellomycetes</taxon>
        <taxon>Filobasidiales</taxon>
        <taxon>Filobasidiaceae</taxon>
        <taxon>Naganishia</taxon>
    </lineage>
</organism>
<gene>
    <name evidence="1" type="ORF">QFC24_001720</name>
</gene>
<dbReference type="EMBL" id="JASBWV010000004">
    <property type="protein sequence ID" value="KAJ9126690.1"/>
    <property type="molecule type" value="Genomic_DNA"/>
</dbReference>